<dbReference type="Proteomes" id="UP000078240">
    <property type="component" value="Unassembled WGS sequence"/>
</dbReference>
<evidence type="ECO:0000313" key="3">
    <source>
        <dbReference type="EMBL" id="OAQ95469.1"/>
    </source>
</evidence>
<evidence type="ECO:0000256" key="1">
    <source>
        <dbReference type="SAM" id="MobiDB-lite"/>
    </source>
</evidence>
<protein>
    <submittedName>
        <fullName evidence="3">Uncharacterized protein</fullName>
    </submittedName>
</protein>
<reference evidence="3 4" key="1">
    <citation type="submission" date="2016-02" db="EMBL/GenBank/DDBJ databases">
        <title>Biosynthesis of antibiotic leucinostatins and their inhibition on Phytophthora in bio-control Purpureocillium lilacinum.</title>
        <authorList>
            <person name="Wang G."/>
            <person name="Liu Z."/>
            <person name="Lin R."/>
            <person name="Li E."/>
            <person name="Mao Z."/>
            <person name="Ling J."/>
            <person name="Yin W."/>
            <person name="Xie B."/>
        </authorList>
    </citation>
    <scope>NUCLEOTIDE SEQUENCE [LARGE SCALE GENOMIC DNA]</scope>
    <source>
        <strain evidence="2">PLBJ-1</strain>
        <strain evidence="3">PLFJ-1</strain>
    </source>
</reference>
<feature type="region of interest" description="Disordered" evidence="1">
    <location>
        <begin position="144"/>
        <end position="171"/>
    </location>
</feature>
<gene>
    <name evidence="2" type="ORF">VFPBJ_01547</name>
    <name evidence="3" type="ORF">VFPFJ_01579</name>
</gene>
<name>A0A179I173_PURLI</name>
<dbReference type="AlphaFoldDB" id="A0A179I173"/>
<comment type="caution">
    <text evidence="3">The sequence shown here is derived from an EMBL/GenBank/DDBJ whole genome shotgun (WGS) entry which is preliminary data.</text>
</comment>
<accession>A0A179I173</accession>
<evidence type="ECO:0000313" key="2">
    <source>
        <dbReference type="EMBL" id="OAQ87507.1"/>
    </source>
</evidence>
<evidence type="ECO:0000313" key="4">
    <source>
        <dbReference type="Proteomes" id="UP000078340"/>
    </source>
</evidence>
<dbReference type="EMBL" id="LSBH01000001">
    <property type="protein sequence ID" value="OAQ87507.1"/>
    <property type="molecule type" value="Genomic_DNA"/>
</dbReference>
<dbReference type="Proteomes" id="UP000078340">
    <property type="component" value="Unassembled WGS sequence"/>
</dbReference>
<proteinExistence type="predicted"/>
<organism evidence="3 4">
    <name type="scientific">Purpureocillium lilacinum</name>
    <name type="common">Paecilomyces lilacinus</name>
    <dbReference type="NCBI Taxonomy" id="33203"/>
    <lineage>
        <taxon>Eukaryota</taxon>
        <taxon>Fungi</taxon>
        <taxon>Dikarya</taxon>
        <taxon>Ascomycota</taxon>
        <taxon>Pezizomycotina</taxon>
        <taxon>Sordariomycetes</taxon>
        <taxon>Hypocreomycetidae</taxon>
        <taxon>Hypocreales</taxon>
        <taxon>Ophiocordycipitaceae</taxon>
        <taxon>Purpureocillium</taxon>
    </lineage>
</organism>
<sequence length="171" mass="18738">MYVWVTGTRRWTLHYVAPARLRSFNPVAAPACIIRQEERTVPHDLQRPGSWVVEAQNGAQGPRCIAGGMALAAGRPRKGQMRRAARGLKLMITAAIKCCGPPLPQRAACSMQEPTGVAAWAMAALANRGEDVVSRTAVSLDLGRTHVSERATREGTREGGRENQTQTRRRR</sequence>
<dbReference type="EMBL" id="LSBI01000001">
    <property type="protein sequence ID" value="OAQ95469.1"/>
    <property type="molecule type" value="Genomic_DNA"/>
</dbReference>
<feature type="compositionally biased region" description="Basic and acidic residues" evidence="1">
    <location>
        <begin position="144"/>
        <end position="161"/>
    </location>
</feature>